<dbReference type="GO" id="GO:0005987">
    <property type="term" value="P:sucrose catabolic process"/>
    <property type="evidence" value="ECO:0007669"/>
    <property type="project" value="TreeGrafter"/>
</dbReference>
<protein>
    <submittedName>
        <fullName evidence="4">Neutral/alkaline invertase</fullName>
    </submittedName>
</protein>
<proteinExistence type="predicted"/>
<comment type="caution">
    <text evidence="4">The sequence shown here is derived from an EMBL/GenBank/DDBJ whole genome shotgun (WGS) entry which is preliminary data.</text>
</comment>
<gene>
    <name evidence="4" type="ORF">CEY00_Acc00410</name>
</gene>
<dbReference type="AlphaFoldDB" id="A0A2R6S0L0"/>
<keyword evidence="3" id="KW-0326">Glycosidase</keyword>
<dbReference type="InterPro" id="IPR024746">
    <property type="entry name" value="Glyco_hydro_100"/>
</dbReference>
<dbReference type="Proteomes" id="UP000241394">
    <property type="component" value="Chromosome LG1"/>
</dbReference>
<dbReference type="GO" id="GO:0004575">
    <property type="term" value="F:sucrose alpha-glucosidase activity"/>
    <property type="evidence" value="ECO:0007669"/>
    <property type="project" value="TreeGrafter"/>
</dbReference>
<dbReference type="EMBL" id="NKQK01000001">
    <property type="protein sequence ID" value="PSS35796.1"/>
    <property type="molecule type" value="Genomic_DNA"/>
</dbReference>
<evidence type="ECO:0000313" key="4">
    <source>
        <dbReference type="EMBL" id="PSS35796.1"/>
    </source>
</evidence>
<dbReference type="Gramene" id="PSS35796">
    <property type="protein sequence ID" value="PSS35796"/>
    <property type="gene ID" value="CEY00_Acc00410"/>
</dbReference>
<evidence type="ECO:0000256" key="3">
    <source>
        <dbReference type="ARBA" id="ARBA00023295"/>
    </source>
</evidence>
<dbReference type="InParanoid" id="A0A2R6S0L0"/>
<evidence type="ECO:0000256" key="2">
    <source>
        <dbReference type="ARBA" id="ARBA00023277"/>
    </source>
</evidence>
<dbReference type="OrthoDB" id="1926161at2759"/>
<sequence>MSQQQENRQLLSMMSSLLLGGGFDVAMEAEAFQGLVHSHTCKSLVFPVLGCGRRLKLSKDLTFTYLQELRPHMEPQCCGLTGDYALLERMNVQTGIRLIPMLCSTDGYMFPTLLVTDNSCMIDRQMGINGHPLEI</sequence>
<evidence type="ECO:0000256" key="1">
    <source>
        <dbReference type="ARBA" id="ARBA00022801"/>
    </source>
</evidence>
<dbReference type="GO" id="GO:0005739">
    <property type="term" value="C:mitochondrion"/>
    <property type="evidence" value="ECO:0007669"/>
    <property type="project" value="TreeGrafter"/>
</dbReference>
<dbReference type="PANTHER" id="PTHR31916:SF49">
    <property type="entry name" value="ALKALINE_NEUTRAL INVERTASE C, MITOCHONDRIAL"/>
    <property type="match status" value="1"/>
</dbReference>
<dbReference type="STRING" id="1590841.A0A2R6S0L0"/>
<evidence type="ECO:0000313" key="5">
    <source>
        <dbReference type="Proteomes" id="UP000241394"/>
    </source>
</evidence>
<reference evidence="5" key="2">
    <citation type="journal article" date="2018" name="BMC Genomics">
        <title>A manually annotated Actinidia chinensis var. chinensis (kiwifruit) genome highlights the challenges associated with draft genomes and gene prediction in plants.</title>
        <authorList>
            <person name="Pilkington S.M."/>
            <person name="Crowhurst R."/>
            <person name="Hilario E."/>
            <person name="Nardozza S."/>
            <person name="Fraser L."/>
            <person name="Peng Y."/>
            <person name="Gunaseelan K."/>
            <person name="Simpson R."/>
            <person name="Tahir J."/>
            <person name="Deroles S.C."/>
            <person name="Templeton K."/>
            <person name="Luo Z."/>
            <person name="Davy M."/>
            <person name="Cheng C."/>
            <person name="McNeilage M."/>
            <person name="Scaglione D."/>
            <person name="Liu Y."/>
            <person name="Zhang Q."/>
            <person name="Datson P."/>
            <person name="De Silva N."/>
            <person name="Gardiner S.E."/>
            <person name="Bassett H."/>
            <person name="Chagne D."/>
            <person name="McCallum J."/>
            <person name="Dzierzon H."/>
            <person name="Deng C."/>
            <person name="Wang Y.Y."/>
            <person name="Barron L."/>
            <person name="Manako K."/>
            <person name="Bowen J."/>
            <person name="Foster T.M."/>
            <person name="Erridge Z.A."/>
            <person name="Tiffin H."/>
            <person name="Waite C.N."/>
            <person name="Davies K.M."/>
            <person name="Grierson E.P."/>
            <person name="Laing W.A."/>
            <person name="Kirk R."/>
            <person name="Chen X."/>
            <person name="Wood M."/>
            <person name="Montefiori M."/>
            <person name="Brummell D.A."/>
            <person name="Schwinn K.E."/>
            <person name="Catanach A."/>
            <person name="Fullerton C."/>
            <person name="Li D."/>
            <person name="Meiyalaghan S."/>
            <person name="Nieuwenhuizen N."/>
            <person name="Read N."/>
            <person name="Prakash R."/>
            <person name="Hunter D."/>
            <person name="Zhang H."/>
            <person name="McKenzie M."/>
            <person name="Knabel M."/>
            <person name="Harris A."/>
            <person name="Allan A.C."/>
            <person name="Gleave A."/>
            <person name="Chen A."/>
            <person name="Janssen B.J."/>
            <person name="Plunkett B."/>
            <person name="Ampomah-Dwamena C."/>
            <person name="Voogd C."/>
            <person name="Leif D."/>
            <person name="Lafferty D."/>
            <person name="Souleyre E.J.F."/>
            <person name="Varkonyi-Gasic E."/>
            <person name="Gambi F."/>
            <person name="Hanley J."/>
            <person name="Yao J.L."/>
            <person name="Cheung J."/>
            <person name="David K.M."/>
            <person name="Warren B."/>
            <person name="Marsh K."/>
            <person name="Snowden K.C."/>
            <person name="Lin-Wang K."/>
            <person name="Brian L."/>
            <person name="Martinez-Sanchez M."/>
            <person name="Wang M."/>
            <person name="Ileperuma N."/>
            <person name="Macnee N."/>
            <person name="Campin R."/>
            <person name="McAtee P."/>
            <person name="Drummond R.S.M."/>
            <person name="Espley R.V."/>
            <person name="Ireland H.S."/>
            <person name="Wu R."/>
            <person name="Atkinson R.G."/>
            <person name="Karunairetnam S."/>
            <person name="Bulley S."/>
            <person name="Chunkath S."/>
            <person name="Hanley Z."/>
            <person name="Storey R."/>
            <person name="Thrimawithana A.H."/>
            <person name="Thomson S."/>
            <person name="David C."/>
            <person name="Testolin R."/>
            <person name="Huang H."/>
            <person name="Hellens R.P."/>
            <person name="Schaffer R.J."/>
        </authorList>
    </citation>
    <scope>NUCLEOTIDE SEQUENCE [LARGE SCALE GENOMIC DNA]</scope>
    <source>
        <strain evidence="5">cv. Red5</strain>
    </source>
</reference>
<organism evidence="4 5">
    <name type="scientific">Actinidia chinensis var. chinensis</name>
    <name type="common">Chinese soft-hair kiwi</name>
    <dbReference type="NCBI Taxonomy" id="1590841"/>
    <lineage>
        <taxon>Eukaryota</taxon>
        <taxon>Viridiplantae</taxon>
        <taxon>Streptophyta</taxon>
        <taxon>Embryophyta</taxon>
        <taxon>Tracheophyta</taxon>
        <taxon>Spermatophyta</taxon>
        <taxon>Magnoliopsida</taxon>
        <taxon>eudicotyledons</taxon>
        <taxon>Gunneridae</taxon>
        <taxon>Pentapetalae</taxon>
        <taxon>asterids</taxon>
        <taxon>Ericales</taxon>
        <taxon>Actinidiaceae</taxon>
        <taxon>Actinidia</taxon>
    </lineage>
</organism>
<accession>A0A2R6S0L0</accession>
<dbReference type="PANTHER" id="PTHR31916">
    <property type="match status" value="1"/>
</dbReference>
<keyword evidence="1" id="KW-0378">Hydrolase</keyword>
<name>A0A2R6S0L0_ACTCC</name>
<keyword evidence="2" id="KW-0119">Carbohydrate metabolism</keyword>
<dbReference type="Pfam" id="PF12899">
    <property type="entry name" value="Glyco_hydro_100"/>
    <property type="match status" value="1"/>
</dbReference>
<keyword evidence="5" id="KW-1185">Reference proteome</keyword>
<dbReference type="GO" id="GO:0033926">
    <property type="term" value="F:endo-alpha-N-acetylgalactosaminidase activity"/>
    <property type="evidence" value="ECO:0007669"/>
    <property type="project" value="InterPro"/>
</dbReference>
<reference evidence="4 5" key="1">
    <citation type="submission" date="2017-07" db="EMBL/GenBank/DDBJ databases">
        <title>An improved, manually edited Actinidia chinensis var. chinensis (kiwifruit) genome highlights the challenges associated with draft genomes and gene prediction in plants.</title>
        <authorList>
            <person name="Pilkington S."/>
            <person name="Crowhurst R."/>
            <person name="Hilario E."/>
            <person name="Nardozza S."/>
            <person name="Fraser L."/>
            <person name="Peng Y."/>
            <person name="Gunaseelan K."/>
            <person name="Simpson R."/>
            <person name="Tahir J."/>
            <person name="Deroles S."/>
            <person name="Templeton K."/>
            <person name="Luo Z."/>
            <person name="Davy M."/>
            <person name="Cheng C."/>
            <person name="Mcneilage M."/>
            <person name="Scaglione D."/>
            <person name="Liu Y."/>
            <person name="Zhang Q."/>
            <person name="Datson P."/>
            <person name="De Silva N."/>
            <person name="Gardiner S."/>
            <person name="Bassett H."/>
            <person name="Chagne D."/>
            <person name="Mccallum J."/>
            <person name="Dzierzon H."/>
            <person name="Deng C."/>
            <person name="Wang Y.-Y."/>
            <person name="Barron N."/>
            <person name="Manako K."/>
            <person name="Bowen J."/>
            <person name="Foster T."/>
            <person name="Erridge Z."/>
            <person name="Tiffin H."/>
            <person name="Waite C."/>
            <person name="Davies K."/>
            <person name="Grierson E."/>
            <person name="Laing W."/>
            <person name="Kirk R."/>
            <person name="Chen X."/>
            <person name="Wood M."/>
            <person name="Montefiori M."/>
            <person name="Brummell D."/>
            <person name="Schwinn K."/>
            <person name="Catanach A."/>
            <person name="Fullerton C."/>
            <person name="Li D."/>
            <person name="Meiyalaghan S."/>
            <person name="Nieuwenhuizen N."/>
            <person name="Read N."/>
            <person name="Prakash R."/>
            <person name="Hunter D."/>
            <person name="Zhang H."/>
            <person name="Mckenzie M."/>
            <person name="Knabel M."/>
            <person name="Harris A."/>
            <person name="Allan A."/>
            <person name="Chen A."/>
            <person name="Janssen B."/>
            <person name="Plunkett B."/>
            <person name="Dwamena C."/>
            <person name="Voogd C."/>
            <person name="Leif D."/>
            <person name="Lafferty D."/>
            <person name="Souleyre E."/>
            <person name="Varkonyi-Gasic E."/>
            <person name="Gambi F."/>
            <person name="Hanley J."/>
            <person name="Yao J.-L."/>
            <person name="Cheung J."/>
            <person name="David K."/>
            <person name="Warren B."/>
            <person name="Marsh K."/>
            <person name="Snowden K."/>
            <person name="Lin-Wang K."/>
            <person name="Brian L."/>
            <person name="Martinez-Sanchez M."/>
            <person name="Wang M."/>
            <person name="Ileperuma N."/>
            <person name="Macnee N."/>
            <person name="Campin R."/>
            <person name="Mcatee P."/>
            <person name="Drummond R."/>
            <person name="Espley R."/>
            <person name="Ireland H."/>
            <person name="Wu R."/>
            <person name="Atkinson R."/>
            <person name="Karunairetnam S."/>
            <person name="Bulley S."/>
            <person name="Chunkath S."/>
            <person name="Hanley Z."/>
            <person name="Storey R."/>
            <person name="Thrimawithana A."/>
            <person name="Thomson S."/>
            <person name="David C."/>
            <person name="Testolin R."/>
        </authorList>
    </citation>
    <scope>NUCLEOTIDE SEQUENCE [LARGE SCALE GENOMIC DNA]</scope>
    <source>
        <strain evidence="5">cv. Red5</strain>
        <tissue evidence="4">Young leaf</tissue>
    </source>
</reference>